<keyword evidence="8" id="KW-1185">Reference proteome</keyword>
<dbReference type="Proteomes" id="UP000664835">
    <property type="component" value="Unassembled WGS sequence"/>
</dbReference>
<dbReference type="InterPro" id="IPR050162">
    <property type="entry name" value="MsrA_MetSO_reductase"/>
</dbReference>
<dbReference type="InterPro" id="IPR002569">
    <property type="entry name" value="Met_Sox_Rdtase_MsrA_dom"/>
</dbReference>
<organism evidence="7 8">
    <name type="scientific">Thiomicrorhabdus marina</name>
    <dbReference type="NCBI Taxonomy" id="2818442"/>
    <lineage>
        <taxon>Bacteria</taxon>
        <taxon>Pseudomonadati</taxon>
        <taxon>Pseudomonadota</taxon>
        <taxon>Gammaproteobacteria</taxon>
        <taxon>Thiotrichales</taxon>
        <taxon>Piscirickettsiaceae</taxon>
        <taxon>Thiomicrorhabdus</taxon>
    </lineage>
</organism>
<dbReference type="NCBIfam" id="TIGR00401">
    <property type="entry name" value="msrA"/>
    <property type="match status" value="1"/>
</dbReference>
<evidence type="ECO:0000313" key="7">
    <source>
        <dbReference type="EMBL" id="MBO1926884.1"/>
    </source>
</evidence>
<dbReference type="Pfam" id="PF01625">
    <property type="entry name" value="PMSR"/>
    <property type="match status" value="1"/>
</dbReference>
<dbReference type="PANTHER" id="PTHR42799">
    <property type="entry name" value="MITOCHONDRIAL PEPTIDE METHIONINE SULFOXIDE REDUCTASE"/>
    <property type="match status" value="1"/>
</dbReference>
<comment type="catalytic activity">
    <reaction evidence="4 5">
        <text>[thioredoxin]-disulfide + L-methionine + H2O = L-methionine (S)-S-oxide + [thioredoxin]-dithiol</text>
        <dbReference type="Rhea" id="RHEA:19993"/>
        <dbReference type="Rhea" id="RHEA-COMP:10698"/>
        <dbReference type="Rhea" id="RHEA-COMP:10700"/>
        <dbReference type="ChEBI" id="CHEBI:15377"/>
        <dbReference type="ChEBI" id="CHEBI:29950"/>
        <dbReference type="ChEBI" id="CHEBI:50058"/>
        <dbReference type="ChEBI" id="CHEBI:57844"/>
        <dbReference type="ChEBI" id="CHEBI:58772"/>
        <dbReference type="EC" id="1.8.4.11"/>
    </reaction>
</comment>
<evidence type="ECO:0000256" key="2">
    <source>
        <dbReference type="ARBA" id="ARBA00023002"/>
    </source>
</evidence>
<feature type="domain" description="Peptide methionine sulphoxide reductase MsrA" evidence="6">
    <location>
        <begin position="12"/>
        <end position="174"/>
    </location>
</feature>
<evidence type="ECO:0000313" key="8">
    <source>
        <dbReference type="Proteomes" id="UP000664835"/>
    </source>
</evidence>
<accession>A0ABS3Q3I2</accession>
<keyword evidence="2 5" id="KW-0560">Oxidoreductase</keyword>
<dbReference type="SUPFAM" id="SSF55068">
    <property type="entry name" value="Peptide methionine sulfoxide reductase"/>
    <property type="match status" value="1"/>
</dbReference>
<comment type="caution">
    <text evidence="7">The sequence shown here is derived from an EMBL/GenBank/DDBJ whole genome shotgun (WGS) entry which is preliminary data.</text>
</comment>
<gene>
    <name evidence="5 7" type="primary">msrA</name>
    <name evidence="7" type="ORF">J3998_04785</name>
</gene>
<dbReference type="RefSeq" id="WP_208148334.1">
    <property type="nucleotide sequence ID" value="NZ_JAGETV010000006.1"/>
</dbReference>
<evidence type="ECO:0000259" key="6">
    <source>
        <dbReference type="Pfam" id="PF01625"/>
    </source>
</evidence>
<evidence type="ECO:0000256" key="1">
    <source>
        <dbReference type="ARBA" id="ARBA00005591"/>
    </source>
</evidence>
<feature type="active site" evidence="5">
    <location>
        <position position="18"/>
    </location>
</feature>
<dbReference type="HAMAP" id="MF_01401">
    <property type="entry name" value="MsrA"/>
    <property type="match status" value="1"/>
</dbReference>
<evidence type="ECO:0000256" key="5">
    <source>
        <dbReference type="HAMAP-Rule" id="MF_01401"/>
    </source>
</evidence>
<dbReference type="InterPro" id="IPR036509">
    <property type="entry name" value="Met_Sox_Rdtase_MsrA_sf"/>
</dbReference>
<dbReference type="GO" id="GO:0008113">
    <property type="term" value="F:peptide-methionine (S)-S-oxide reductase activity"/>
    <property type="evidence" value="ECO:0007669"/>
    <property type="project" value="UniProtKB-EC"/>
</dbReference>
<name>A0ABS3Q3I2_9GAMM</name>
<dbReference type="EMBL" id="JAGETV010000006">
    <property type="protein sequence ID" value="MBO1926884.1"/>
    <property type="molecule type" value="Genomic_DNA"/>
</dbReference>
<sequence>MSNQNRSDYPFIVFGMGCFWGAEKRLSEVPGVIDVESGYAGGDSQDATYKEVLALEKALQMGLAEQRNHAEVIKVSYDPQQVDLETLLAHFWQNHNPTQGDRQGNDVGSNYRSVIYYRTEEEKHLACLSLEKYQTALKQHGFGKITTEITELRNYSRAEEYHQDYLQKNPFGYCGLGGTGIPYPD</sequence>
<comment type="function">
    <text evidence="5">Has an important function as a repair enzyme for proteins that have been inactivated by oxidation. Catalyzes the reversible oxidation-reduction of methionine sulfoxide in proteins to methionine.</text>
</comment>
<dbReference type="PANTHER" id="PTHR42799:SF2">
    <property type="entry name" value="MITOCHONDRIAL PEPTIDE METHIONINE SULFOXIDE REDUCTASE"/>
    <property type="match status" value="1"/>
</dbReference>
<proteinExistence type="inferred from homology"/>
<dbReference type="EC" id="1.8.4.11" evidence="5"/>
<comment type="catalytic activity">
    <reaction evidence="3 5">
        <text>L-methionyl-[protein] + [thioredoxin]-disulfide + H2O = L-methionyl-(S)-S-oxide-[protein] + [thioredoxin]-dithiol</text>
        <dbReference type="Rhea" id="RHEA:14217"/>
        <dbReference type="Rhea" id="RHEA-COMP:10698"/>
        <dbReference type="Rhea" id="RHEA-COMP:10700"/>
        <dbReference type="Rhea" id="RHEA-COMP:12313"/>
        <dbReference type="Rhea" id="RHEA-COMP:12315"/>
        <dbReference type="ChEBI" id="CHEBI:15377"/>
        <dbReference type="ChEBI" id="CHEBI:16044"/>
        <dbReference type="ChEBI" id="CHEBI:29950"/>
        <dbReference type="ChEBI" id="CHEBI:44120"/>
        <dbReference type="ChEBI" id="CHEBI:50058"/>
        <dbReference type="EC" id="1.8.4.11"/>
    </reaction>
</comment>
<protein>
    <recommendedName>
        <fullName evidence="5">Peptide methionine sulfoxide reductase MsrA</fullName>
        <shortName evidence="5">Protein-methionine-S-oxide reductase</shortName>
        <ecNumber evidence="5">1.8.4.11</ecNumber>
    </recommendedName>
    <alternativeName>
        <fullName evidence="5">Peptide-methionine (S)-S-oxide reductase</fullName>
        <shortName evidence="5">Peptide Met(O) reductase</shortName>
    </alternativeName>
</protein>
<evidence type="ECO:0000256" key="3">
    <source>
        <dbReference type="ARBA" id="ARBA00047806"/>
    </source>
</evidence>
<comment type="similarity">
    <text evidence="1 5">Belongs to the MsrA Met sulfoxide reductase family.</text>
</comment>
<reference evidence="7 8" key="1">
    <citation type="submission" date="2021-03" db="EMBL/GenBank/DDBJ databases">
        <title>Thiomicrorhabdus sp.nov.,novel sulfur-oxidizing bacteria isolated from coastal sediment.</title>
        <authorList>
            <person name="Liu X."/>
        </authorList>
    </citation>
    <scope>NUCLEOTIDE SEQUENCE [LARGE SCALE GENOMIC DNA]</scope>
    <source>
        <strain evidence="7 8">6S2-11</strain>
    </source>
</reference>
<dbReference type="Gene3D" id="3.30.1060.10">
    <property type="entry name" value="Peptide methionine sulphoxide reductase MsrA"/>
    <property type="match status" value="1"/>
</dbReference>
<evidence type="ECO:0000256" key="4">
    <source>
        <dbReference type="ARBA" id="ARBA00048782"/>
    </source>
</evidence>